<dbReference type="AlphaFoldDB" id="A0A7V7RK01"/>
<organism evidence="2 3">
    <name type="scientific">Bacillus mesophilum</name>
    <dbReference type="NCBI Taxonomy" id="1071718"/>
    <lineage>
        <taxon>Bacteria</taxon>
        <taxon>Bacillati</taxon>
        <taxon>Bacillota</taxon>
        <taxon>Bacilli</taxon>
        <taxon>Bacillales</taxon>
        <taxon>Bacillaceae</taxon>
        <taxon>Bacillus</taxon>
    </lineage>
</organism>
<dbReference type="Proteomes" id="UP000441354">
    <property type="component" value="Unassembled WGS sequence"/>
</dbReference>
<reference evidence="2 3" key="1">
    <citation type="journal article" date="2014" name="Arch. Microbiol.">
        <title>Bacillus mesophilum sp. nov., strain IITR-54T, a novel 4-chlorobiphenyl dechlorinating bacterium.</title>
        <authorList>
            <person name="Manickam N."/>
            <person name="Singh N.K."/>
            <person name="Bajaj A."/>
            <person name="Kumar R.M."/>
            <person name="Kaur G."/>
            <person name="Kaur N."/>
            <person name="Bala M."/>
            <person name="Kumar A."/>
            <person name="Mayilraj S."/>
        </authorList>
    </citation>
    <scope>NUCLEOTIDE SEQUENCE [LARGE SCALE GENOMIC DNA]</scope>
    <source>
        <strain evidence="2 3">IITR-54</strain>
    </source>
</reference>
<feature type="signal peptide" evidence="1">
    <location>
        <begin position="1"/>
        <end position="26"/>
    </location>
</feature>
<keyword evidence="1" id="KW-0732">Signal</keyword>
<feature type="chain" id="PRO_5030567300" description="DUF4367 domain-containing protein" evidence="1">
    <location>
        <begin position="27"/>
        <end position="181"/>
    </location>
</feature>
<keyword evidence="3" id="KW-1185">Reference proteome</keyword>
<evidence type="ECO:0000256" key="1">
    <source>
        <dbReference type="SAM" id="SignalP"/>
    </source>
</evidence>
<evidence type="ECO:0008006" key="4">
    <source>
        <dbReference type="Google" id="ProtNLM"/>
    </source>
</evidence>
<accession>A0A7V7RK01</accession>
<comment type="caution">
    <text evidence="2">The sequence shown here is derived from an EMBL/GenBank/DDBJ whole genome shotgun (WGS) entry which is preliminary data.</text>
</comment>
<sequence>MNRKASHILLALSFLLIGSTTEKVHATEIDDAPSPEKFFADIGYKTPGEAIKEFEQHFKQDLKLPLKIPPIAFTHYLGRFCDLEGDLNDSLDLTFINIKSPENHYSLDVSHVNNKIILRDRGNQKTYTLKNGQKAVYVFETSSNILIFEKGNWQYMLGIDNRIADIVTPEMLIDIANSIEY</sequence>
<protein>
    <recommendedName>
        <fullName evidence="4">DUF4367 domain-containing protein</fullName>
    </recommendedName>
</protein>
<dbReference type="OrthoDB" id="2437594at2"/>
<dbReference type="RefSeq" id="WP_151575017.1">
    <property type="nucleotide sequence ID" value="NZ_WBOT01000005.1"/>
</dbReference>
<gene>
    <name evidence="2" type="ORF">F7732_16025</name>
</gene>
<evidence type="ECO:0000313" key="3">
    <source>
        <dbReference type="Proteomes" id="UP000441354"/>
    </source>
</evidence>
<proteinExistence type="predicted"/>
<name>A0A7V7RK01_9BACI</name>
<evidence type="ECO:0000313" key="2">
    <source>
        <dbReference type="EMBL" id="KAB2331356.1"/>
    </source>
</evidence>
<dbReference type="EMBL" id="WBOT01000005">
    <property type="protein sequence ID" value="KAB2331356.1"/>
    <property type="molecule type" value="Genomic_DNA"/>
</dbReference>